<accession>A0A1G4S798</accession>
<dbReference type="EMBL" id="FMTT01000024">
    <property type="protein sequence ID" value="SCW65122.1"/>
    <property type="molecule type" value="Genomic_DNA"/>
</dbReference>
<evidence type="ECO:0000256" key="1">
    <source>
        <dbReference type="SAM" id="MobiDB-lite"/>
    </source>
</evidence>
<name>A0A1G4S798_9BACL</name>
<protein>
    <submittedName>
        <fullName evidence="2">Uncharacterized protein</fullName>
    </submittedName>
</protein>
<evidence type="ECO:0000313" key="2">
    <source>
        <dbReference type="EMBL" id="SCW65122.1"/>
    </source>
</evidence>
<dbReference type="AlphaFoldDB" id="A0A1G4S798"/>
<sequence>MDSAKANTKNNPNFKENKFTEEEAVMHAGKVADRPPNLNEIPKETNPQ</sequence>
<dbReference type="RefSeq" id="WP_010495361.1">
    <property type="nucleotide sequence ID" value="NZ_FMTT01000024.1"/>
</dbReference>
<feature type="region of interest" description="Disordered" evidence="1">
    <location>
        <begin position="1"/>
        <end position="48"/>
    </location>
</feature>
<gene>
    <name evidence="2" type="ORF">SAMN04487970_102442</name>
</gene>
<dbReference type="Proteomes" id="UP000198601">
    <property type="component" value="Unassembled WGS sequence"/>
</dbReference>
<evidence type="ECO:0000313" key="3">
    <source>
        <dbReference type="Proteomes" id="UP000198601"/>
    </source>
</evidence>
<feature type="compositionally biased region" description="Basic and acidic residues" evidence="1">
    <location>
        <begin position="15"/>
        <end position="33"/>
    </location>
</feature>
<proteinExistence type="predicted"/>
<organism evidence="2 3">
    <name type="scientific">Paenibacillus tianmuensis</name>
    <dbReference type="NCBI Taxonomy" id="624147"/>
    <lineage>
        <taxon>Bacteria</taxon>
        <taxon>Bacillati</taxon>
        <taxon>Bacillota</taxon>
        <taxon>Bacilli</taxon>
        <taxon>Bacillales</taxon>
        <taxon>Paenibacillaceae</taxon>
        <taxon>Paenibacillus</taxon>
    </lineage>
</organism>
<reference evidence="3" key="1">
    <citation type="submission" date="2016-10" db="EMBL/GenBank/DDBJ databases">
        <authorList>
            <person name="Varghese N."/>
            <person name="Submissions S."/>
        </authorList>
    </citation>
    <scope>NUCLEOTIDE SEQUENCE [LARGE SCALE GENOMIC DNA]</scope>
    <source>
        <strain evidence="3">CGMCC 1.8946</strain>
    </source>
</reference>
<feature type="compositionally biased region" description="Polar residues" evidence="1">
    <location>
        <begin position="1"/>
        <end position="14"/>
    </location>
</feature>
<keyword evidence="3" id="KW-1185">Reference proteome</keyword>